<dbReference type="PANTHER" id="PTHR32219:SF2">
    <property type="entry name" value="PROTON PUMP-INTERACTOR 1"/>
    <property type="match status" value="1"/>
</dbReference>
<keyword evidence="5" id="KW-0175">Coiled coil</keyword>
<evidence type="ECO:0000256" key="2">
    <source>
        <dbReference type="ARBA" id="ARBA00022475"/>
    </source>
</evidence>
<evidence type="ECO:0000256" key="5">
    <source>
        <dbReference type="ARBA" id="ARBA00023054"/>
    </source>
</evidence>
<keyword evidence="3" id="KW-0812">Transmembrane</keyword>
<dbReference type="EMBL" id="JAJJMA010318282">
    <property type="protein sequence ID" value="MCL7049623.1"/>
    <property type="molecule type" value="Genomic_DNA"/>
</dbReference>
<dbReference type="PANTHER" id="PTHR32219">
    <property type="entry name" value="RNA-BINDING PROTEIN YLMH-RELATED"/>
    <property type="match status" value="1"/>
</dbReference>
<protein>
    <submittedName>
        <fullName evidence="8">Uncharacterized protein</fullName>
    </submittedName>
</protein>
<proteinExistence type="inferred from homology"/>
<gene>
    <name evidence="8" type="ORF">MKW94_006968</name>
</gene>
<evidence type="ECO:0000313" key="8">
    <source>
        <dbReference type="EMBL" id="MCL7049623.1"/>
    </source>
</evidence>
<name>A0AA41VY79_PAPNU</name>
<evidence type="ECO:0000313" key="9">
    <source>
        <dbReference type="Proteomes" id="UP001177140"/>
    </source>
</evidence>
<evidence type="ECO:0000256" key="3">
    <source>
        <dbReference type="ARBA" id="ARBA00022692"/>
    </source>
</evidence>
<dbReference type="AlphaFoldDB" id="A0AA41VY79"/>
<dbReference type="InterPro" id="IPR055282">
    <property type="entry name" value="PPI1-4"/>
</dbReference>
<sequence>MRLQKILYTKKNGIDHLDQAIMKLHNEMCTTREKSADLNYHIRSLNSQMQHGKNTLVEEKHLLREIINLEGIRDAVIASETKKRDFDKRRSYVYQSFESGWNQDFRNQVEFTGVEDLDVVKKQKRLISQRIKHLKELVRLTGNEISLLQVKLTAAEQKKNAAYEHFLELKKQWENEVEDFDDGYVKINLSSFDDRHLDMDGKIRNPDDETFY</sequence>
<evidence type="ECO:0000256" key="4">
    <source>
        <dbReference type="ARBA" id="ARBA00022989"/>
    </source>
</evidence>
<dbReference type="GO" id="GO:0005886">
    <property type="term" value="C:plasma membrane"/>
    <property type="evidence" value="ECO:0007669"/>
    <property type="project" value="UniProtKB-SubCell"/>
</dbReference>
<evidence type="ECO:0000256" key="6">
    <source>
        <dbReference type="ARBA" id="ARBA00023136"/>
    </source>
</evidence>
<comment type="subcellular location">
    <subcellularLocation>
        <location evidence="1">Cell membrane</location>
        <topology evidence="1">Single-pass membrane protein</topology>
    </subcellularLocation>
</comment>
<evidence type="ECO:0000256" key="1">
    <source>
        <dbReference type="ARBA" id="ARBA00004162"/>
    </source>
</evidence>
<keyword evidence="2" id="KW-1003">Cell membrane</keyword>
<keyword evidence="4" id="KW-1133">Transmembrane helix</keyword>
<dbReference type="Proteomes" id="UP001177140">
    <property type="component" value="Unassembled WGS sequence"/>
</dbReference>
<comment type="caution">
    <text evidence="8">The sequence shown here is derived from an EMBL/GenBank/DDBJ whole genome shotgun (WGS) entry which is preliminary data.</text>
</comment>
<accession>A0AA41VY79</accession>
<keyword evidence="6" id="KW-0472">Membrane</keyword>
<evidence type="ECO:0000256" key="7">
    <source>
        <dbReference type="ARBA" id="ARBA00038080"/>
    </source>
</evidence>
<organism evidence="8 9">
    <name type="scientific">Papaver nudicaule</name>
    <name type="common">Iceland poppy</name>
    <dbReference type="NCBI Taxonomy" id="74823"/>
    <lineage>
        <taxon>Eukaryota</taxon>
        <taxon>Viridiplantae</taxon>
        <taxon>Streptophyta</taxon>
        <taxon>Embryophyta</taxon>
        <taxon>Tracheophyta</taxon>
        <taxon>Spermatophyta</taxon>
        <taxon>Magnoliopsida</taxon>
        <taxon>Ranunculales</taxon>
        <taxon>Papaveraceae</taxon>
        <taxon>Papaveroideae</taxon>
        <taxon>Papaver</taxon>
    </lineage>
</organism>
<comment type="similarity">
    <text evidence="7">Belongs to the plant Proton pump-interactor protein family.</text>
</comment>
<feature type="non-terminal residue" evidence="8">
    <location>
        <position position="212"/>
    </location>
</feature>
<keyword evidence="9" id="KW-1185">Reference proteome</keyword>
<reference evidence="8" key="1">
    <citation type="submission" date="2022-03" db="EMBL/GenBank/DDBJ databases">
        <title>A functionally conserved STORR gene fusion in Papaver species that diverged 16.8 million years ago.</title>
        <authorList>
            <person name="Catania T."/>
        </authorList>
    </citation>
    <scope>NUCLEOTIDE SEQUENCE</scope>
    <source>
        <strain evidence="8">S-191538</strain>
    </source>
</reference>